<dbReference type="PROSITE" id="PS00450">
    <property type="entry name" value="ACONITASE_1"/>
    <property type="match status" value="1"/>
</dbReference>
<dbReference type="PRINTS" id="PR00415">
    <property type="entry name" value="ACONITASE"/>
</dbReference>
<dbReference type="PANTHER" id="PTHR43822:SF2">
    <property type="entry name" value="HOMOACONITASE, MITOCHONDRIAL"/>
    <property type="match status" value="1"/>
</dbReference>
<dbReference type="InterPro" id="IPR050067">
    <property type="entry name" value="IPM_dehydratase_rel_enz"/>
</dbReference>
<keyword evidence="3" id="KW-0479">Metal-binding</keyword>
<evidence type="ECO:0000256" key="6">
    <source>
        <dbReference type="ARBA" id="ARBA00023239"/>
    </source>
</evidence>
<evidence type="ECO:0000256" key="3">
    <source>
        <dbReference type="ARBA" id="ARBA00022723"/>
    </source>
</evidence>
<accession>A0A1M6A7M2</accession>
<gene>
    <name evidence="8" type="ORF">SAMN02745751_00017</name>
</gene>
<dbReference type="Gene3D" id="3.30.499.10">
    <property type="entry name" value="Aconitase, domain 3"/>
    <property type="match status" value="2"/>
</dbReference>
<dbReference type="GO" id="GO:0051536">
    <property type="term" value="F:iron-sulfur cluster binding"/>
    <property type="evidence" value="ECO:0007669"/>
    <property type="project" value="UniProtKB-KW"/>
</dbReference>
<sequence>MIEINIIERIIAKHAGVDTVTVGEELSMDVDLAIAHDVTAPMAIEQFKKIGVEHVFDKKKIALVSDHNIPCASVNSRVQHKTLQSFADDYGVHYYGRSEGVIHQVISEENLYKKGDIIVGADSHTCTAGAYGVVAIPVGSTELAAVMALGKIDFEVPVTNLISIDGELNPGVYAKDIILHVIGKFGTNGFTDEAVIFSGNVILGLTNEEKMTISNMMIEMGAMIGFIDQGDEEIGEVHKTYKIDASSIVPCVACPSSPGNVKPVAEVAGVRINQVVLGSCTNGRYSDMKIAADILKDRVVAPGVNMIVVPGSKSIAQRMDDDGLTKIFRDAGAMVTNPGCGPCFGAHQGLLNFDDVAVSSTNRNFPGRMGHKDASIYLASPRIAAESAVEGCLTVPGTVEPLEVK</sequence>
<evidence type="ECO:0000259" key="7">
    <source>
        <dbReference type="Pfam" id="PF00330"/>
    </source>
</evidence>
<feature type="domain" description="Aconitase/3-isopropylmalate dehydratase large subunit alpha/beta/alpha" evidence="7">
    <location>
        <begin position="265"/>
        <end position="391"/>
    </location>
</feature>
<dbReference type="InterPro" id="IPR036008">
    <property type="entry name" value="Aconitase_4Fe-4S_dom"/>
</dbReference>
<dbReference type="InterPro" id="IPR001030">
    <property type="entry name" value="Acoase/IPM_deHydtase_lsu_aba"/>
</dbReference>
<comment type="cofactor">
    <cofactor evidence="1">
        <name>[4Fe-4S] cluster</name>
        <dbReference type="ChEBI" id="CHEBI:49883"/>
    </cofactor>
</comment>
<evidence type="ECO:0000256" key="4">
    <source>
        <dbReference type="ARBA" id="ARBA00023004"/>
    </source>
</evidence>
<dbReference type="Proteomes" id="UP000184052">
    <property type="component" value="Unassembled WGS sequence"/>
</dbReference>
<evidence type="ECO:0000313" key="9">
    <source>
        <dbReference type="Proteomes" id="UP000184052"/>
    </source>
</evidence>
<evidence type="ECO:0000256" key="1">
    <source>
        <dbReference type="ARBA" id="ARBA00001966"/>
    </source>
</evidence>
<dbReference type="GO" id="GO:0016829">
    <property type="term" value="F:lyase activity"/>
    <property type="evidence" value="ECO:0007669"/>
    <property type="project" value="UniProtKB-KW"/>
</dbReference>
<evidence type="ECO:0000256" key="5">
    <source>
        <dbReference type="ARBA" id="ARBA00023014"/>
    </source>
</evidence>
<keyword evidence="4" id="KW-0408">Iron</keyword>
<dbReference type="NCBIfam" id="NF001614">
    <property type="entry name" value="PRK00402.1"/>
    <property type="match status" value="1"/>
</dbReference>
<protein>
    <submittedName>
        <fullName evidence="8">3-isopropylmalate/(R)-2-methylmalate dehydratase large subunit</fullName>
    </submittedName>
</protein>
<dbReference type="InterPro" id="IPR018136">
    <property type="entry name" value="Aconitase_4Fe-4S_BS"/>
</dbReference>
<reference evidence="8 9" key="1">
    <citation type="submission" date="2016-11" db="EMBL/GenBank/DDBJ databases">
        <authorList>
            <person name="Jaros S."/>
            <person name="Januszkiewicz K."/>
            <person name="Wedrychowicz H."/>
        </authorList>
    </citation>
    <scope>NUCLEOTIDE SEQUENCE [LARGE SCALE GENOMIC DNA]</scope>
    <source>
        <strain evidence="8 9">DSM 17477</strain>
    </source>
</reference>
<keyword evidence="9" id="KW-1185">Reference proteome</keyword>
<comment type="similarity">
    <text evidence="2">Belongs to the aconitase/IPM isomerase family.</text>
</comment>
<dbReference type="STRING" id="1121476.SAMN02745751_00017"/>
<dbReference type="Pfam" id="PF00330">
    <property type="entry name" value="Aconitase"/>
    <property type="match status" value="2"/>
</dbReference>
<evidence type="ECO:0000256" key="2">
    <source>
        <dbReference type="ARBA" id="ARBA00007185"/>
    </source>
</evidence>
<dbReference type="GO" id="GO:0046872">
    <property type="term" value="F:metal ion binding"/>
    <property type="evidence" value="ECO:0007669"/>
    <property type="project" value="UniProtKB-KW"/>
</dbReference>
<dbReference type="RefSeq" id="WP_245819690.1">
    <property type="nucleotide sequence ID" value="NZ_FQZL01000004.1"/>
</dbReference>
<organism evidence="8 9">
    <name type="scientific">Dethiosulfatibacter aminovorans DSM 17477</name>
    <dbReference type="NCBI Taxonomy" id="1121476"/>
    <lineage>
        <taxon>Bacteria</taxon>
        <taxon>Bacillati</taxon>
        <taxon>Bacillota</taxon>
        <taxon>Tissierellia</taxon>
        <taxon>Dethiosulfatibacter</taxon>
    </lineage>
</organism>
<dbReference type="AlphaFoldDB" id="A0A1M6A7M2"/>
<dbReference type="SUPFAM" id="SSF53732">
    <property type="entry name" value="Aconitase iron-sulfur domain"/>
    <property type="match status" value="1"/>
</dbReference>
<name>A0A1M6A7M2_9FIRM</name>
<keyword evidence="6" id="KW-0456">Lyase</keyword>
<evidence type="ECO:0000313" key="8">
    <source>
        <dbReference type="EMBL" id="SHI32472.1"/>
    </source>
</evidence>
<keyword evidence="5" id="KW-0411">Iron-sulfur</keyword>
<dbReference type="GO" id="GO:0019752">
    <property type="term" value="P:carboxylic acid metabolic process"/>
    <property type="evidence" value="ECO:0007669"/>
    <property type="project" value="UniProtKB-ARBA"/>
</dbReference>
<dbReference type="PANTHER" id="PTHR43822">
    <property type="entry name" value="HOMOACONITASE, MITOCHONDRIAL-RELATED"/>
    <property type="match status" value="1"/>
</dbReference>
<dbReference type="InterPro" id="IPR015931">
    <property type="entry name" value="Acnase/IPM_dHydase_lsu_aba_1/3"/>
</dbReference>
<dbReference type="EMBL" id="FQZL01000004">
    <property type="protein sequence ID" value="SHI32472.1"/>
    <property type="molecule type" value="Genomic_DNA"/>
</dbReference>
<feature type="domain" description="Aconitase/3-isopropylmalate dehydratase large subunit alpha/beta/alpha" evidence="7">
    <location>
        <begin position="11"/>
        <end position="229"/>
    </location>
</feature>
<proteinExistence type="inferred from homology"/>